<feature type="transmembrane region" description="Helical" evidence="6">
    <location>
        <begin position="403"/>
        <end position="425"/>
    </location>
</feature>
<gene>
    <name evidence="8" type="ORF">L9F63_010396</name>
</gene>
<evidence type="ECO:0000256" key="2">
    <source>
        <dbReference type="ARBA" id="ARBA00007367"/>
    </source>
</evidence>
<feature type="transmembrane region" description="Helical" evidence="6">
    <location>
        <begin position="78"/>
        <end position="96"/>
    </location>
</feature>
<dbReference type="EMBL" id="JASPKZ010000831">
    <property type="protein sequence ID" value="KAJ9599128.1"/>
    <property type="molecule type" value="Genomic_DNA"/>
</dbReference>
<dbReference type="GO" id="GO:0015297">
    <property type="term" value="F:antiporter activity"/>
    <property type="evidence" value="ECO:0007669"/>
    <property type="project" value="InterPro"/>
</dbReference>
<reference evidence="8" key="2">
    <citation type="submission" date="2023-05" db="EMBL/GenBank/DDBJ databases">
        <authorList>
            <person name="Fouks B."/>
        </authorList>
    </citation>
    <scope>NUCLEOTIDE SEQUENCE</scope>
    <source>
        <strain evidence="8">Stay&amp;Tobe</strain>
        <tissue evidence="8">Testes</tissue>
    </source>
</reference>
<evidence type="ECO:0000256" key="4">
    <source>
        <dbReference type="ARBA" id="ARBA00022989"/>
    </source>
</evidence>
<evidence type="ECO:0000256" key="3">
    <source>
        <dbReference type="ARBA" id="ARBA00022692"/>
    </source>
</evidence>
<organism evidence="8 9">
    <name type="scientific">Diploptera punctata</name>
    <name type="common">Pacific beetle cockroach</name>
    <dbReference type="NCBI Taxonomy" id="6984"/>
    <lineage>
        <taxon>Eukaryota</taxon>
        <taxon>Metazoa</taxon>
        <taxon>Ecdysozoa</taxon>
        <taxon>Arthropoda</taxon>
        <taxon>Hexapoda</taxon>
        <taxon>Insecta</taxon>
        <taxon>Pterygota</taxon>
        <taxon>Neoptera</taxon>
        <taxon>Polyneoptera</taxon>
        <taxon>Dictyoptera</taxon>
        <taxon>Blattodea</taxon>
        <taxon>Blaberoidea</taxon>
        <taxon>Blaberidae</taxon>
        <taxon>Diplopterinae</taxon>
        <taxon>Diploptera</taxon>
    </lineage>
</organism>
<evidence type="ECO:0000259" key="7">
    <source>
        <dbReference type="Pfam" id="PF00999"/>
    </source>
</evidence>
<feature type="transmembrane region" description="Helical" evidence="6">
    <location>
        <begin position="344"/>
        <end position="363"/>
    </location>
</feature>
<dbReference type="GO" id="GO:0016020">
    <property type="term" value="C:membrane"/>
    <property type="evidence" value="ECO:0007669"/>
    <property type="project" value="UniProtKB-SubCell"/>
</dbReference>
<dbReference type="GO" id="GO:1902600">
    <property type="term" value="P:proton transmembrane transport"/>
    <property type="evidence" value="ECO:0007669"/>
    <property type="project" value="InterPro"/>
</dbReference>
<evidence type="ECO:0000313" key="9">
    <source>
        <dbReference type="Proteomes" id="UP001233999"/>
    </source>
</evidence>
<comment type="subcellular location">
    <subcellularLocation>
        <location evidence="1">Membrane</location>
        <topology evidence="1">Multi-pass membrane protein</topology>
    </subcellularLocation>
</comment>
<dbReference type="InterPro" id="IPR038770">
    <property type="entry name" value="Na+/solute_symporter_sf"/>
</dbReference>
<feature type="transmembrane region" description="Helical" evidence="6">
    <location>
        <begin position="116"/>
        <end position="141"/>
    </location>
</feature>
<keyword evidence="3 6" id="KW-0812">Transmembrane</keyword>
<dbReference type="PANTHER" id="PTHR31102:SF1">
    <property type="entry name" value="CATION_H+ EXCHANGER DOMAIN-CONTAINING PROTEIN"/>
    <property type="match status" value="1"/>
</dbReference>
<feature type="transmembrane region" description="Helical" evidence="6">
    <location>
        <begin position="216"/>
        <end position="240"/>
    </location>
</feature>
<dbReference type="InterPro" id="IPR006153">
    <property type="entry name" value="Cation/H_exchanger_TM"/>
</dbReference>
<protein>
    <recommendedName>
        <fullName evidence="7">Cation/H+ exchanger transmembrane domain-containing protein</fullName>
    </recommendedName>
</protein>
<comment type="caution">
    <text evidence="8">The sequence shown here is derived from an EMBL/GenBank/DDBJ whole genome shotgun (WGS) entry which is preliminary data.</text>
</comment>
<dbReference type="Gene3D" id="1.20.1530.20">
    <property type="match status" value="1"/>
</dbReference>
<feature type="transmembrane region" description="Helical" evidence="6">
    <location>
        <begin position="321"/>
        <end position="338"/>
    </location>
</feature>
<proteinExistence type="inferred from homology"/>
<feature type="transmembrane region" description="Helical" evidence="6">
    <location>
        <begin position="252"/>
        <end position="278"/>
    </location>
</feature>
<evidence type="ECO:0000256" key="5">
    <source>
        <dbReference type="ARBA" id="ARBA00023136"/>
    </source>
</evidence>
<feature type="domain" description="Cation/H+ exchanger transmembrane" evidence="7">
    <location>
        <begin position="114"/>
        <end position="485"/>
    </location>
</feature>
<dbReference type="AlphaFoldDB" id="A0AAD8EQN5"/>
<evidence type="ECO:0000256" key="6">
    <source>
        <dbReference type="SAM" id="Phobius"/>
    </source>
</evidence>
<feature type="transmembrane region" description="Helical" evidence="6">
    <location>
        <begin position="284"/>
        <end position="309"/>
    </location>
</feature>
<feature type="transmembrane region" description="Helical" evidence="6">
    <location>
        <begin position="375"/>
        <end position="391"/>
    </location>
</feature>
<keyword evidence="4 6" id="KW-1133">Transmembrane helix</keyword>
<sequence length="512" mass="55260">METIILNMPHGTMKSESIIWEVGGRPFILNTFEGSPPQTLPDETVNKRCCSGNNCCYKFWNAMKSHPLCPSPQRFQRFLALLILIFMIWGSAYSDLGDIAGPQGQLFQIGFLGVTAYIAGYITVLLNLPALLGMLLMGLLLRNVELVVFSGPYLHMTSSLRKVALLITIIRSGLELDPVALKKLSLMVAKLLVVPAVVETAVIAVMTYFLLDLPWIWGFLLGSFLAAISPAVILTSLFQIQKKGNYGISKGIPTLIIAVTTLDDILCISVFGVLLSIITSTGSLTYQIISGPAGVVIGICYGLIVGIVFRYIPHAKDRKASMLRTFLLAAGGLLVLFGSEKIGFGSAGPLGCIMYTFIACNGWDPKEKEMVNANFRLLWVIFEPILFGLIGNEIDIFVLQPNVVGFGIATVLVAALATVVSVGLTATGGNFNWKERIFIAISWIPKATVQAALAPAALDRIRALNLEESTAHAEVLLILGVLSILISASLGSIIMTILGPKLLKKDDDTEGV</sequence>
<name>A0AAD8EQN5_DIPPU</name>
<accession>A0AAD8EQN5</accession>
<keyword evidence="9" id="KW-1185">Reference proteome</keyword>
<comment type="similarity">
    <text evidence="2">Belongs to the monovalent cation:proton antiporter 1 (CPA1) transporter (TC 2.A.36) family.</text>
</comment>
<reference evidence="8" key="1">
    <citation type="journal article" date="2023" name="IScience">
        <title>Live-bearing cockroach genome reveals convergent evolutionary mechanisms linked to viviparity in insects and beyond.</title>
        <authorList>
            <person name="Fouks B."/>
            <person name="Harrison M.C."/>
            <person name="Mikhailova A.A."/>
            <person name="Marchal E."/>
            <person name="English S."/>
            <person name="Carruthers M."/>
            <person name="Jennings E.C."/>
            <person name="Chiamaka E.L."/>
            <person name="Frigard R.A."/>
            <person name="Pippel M."/>
            <person name="Attardo G.M."/>
            <person name="Benoit J.B."/>
            <person name="Bornberg-Bauer E."/>
            <person name="Tobe S.S."/>
        </authorList>
    </citation>
    <scope>NUCLEOTIDE SEQUENCE</scope>
    <source>
        <strain evidence="8">Stay&amp;Tobe</strain>
    </source>
</reference>
<feature type="transmembrane region" description="Helical" evidence="6">
    <location>
        <begin position="191"/>
        <end position="210"/>
    </location>
</feature>
<evidence type="ECO:0000313" key="8">
    <source>
        <dbReference type="EMBL" id="KAJ9599128.1"/>
    </source>
</evidence>
<evidence type="ECO:0000256" key="1">
    <source>
        <dbReference type="ARBA" id="ARBA00004141"/>
    </source>
</evidence>
<keyword evidence="5 6" id="KW-0472">Membrane</keyword>
<dbReference type="Proteomes" id="UP001233999">
    <property type="component" value="Unassembled WGS sequence"/>
</dbReference>
<dbReference type="InterPro" id="IPR051843">
    <property type="entry name" value="CPA1_transporter"/>
</dbReference>
<feature type="transmembrane region" description="Helical" evidence="6">
    <location>
        <begin position="476"/>
        <end position="498"/>
    </location>
</feature>
<dbReference type="Pfam" id="PF00999">
    <property type="entry name" value="Na_H_Exchanger"/>
    <property type="match status" value="1"/>
</dbReference>
<dbReference type="PANTHER" id="PTHR31102">
    <property type="match status" value="1"/>
</dbReference>